<dbReference type="InterPro" id="IPR041677">
    <property type="entry name" value="DNA2/NAM7_AAA_11"/>
</dbReference>
<dbReference type="InterPro" id="IPR048966">
    <property type="entry name" value="Aquarius_b-barrel"/>
</dbReference>
<evidence type="ECO:0000259" key="5">
    <source>
        <dbReference type="Pfam" id="PF21144"/>
    </source>
</evidence>
<dbReference type="OrthoDB" id="1879at2759"/>
<comment type="caution">
    <text evidence="6">The sequence shown here is derived from an EMBL/GenBank/DDBJ whole genome shotgun (WGS) entry which is preliminary data.</text>
</comment>
<dbReference type="PANTHER" id="PTHR10887">
    <property type="entry name" value="DNA2/NAM7 HELICASE FAMILY"/>
    <property type="match status" value="1"/>
</dbReference>
<feature type="region of interest" description="Disordered" evidence="1">
    <location>
        <begin position="1"/>
        <end position="27"/>
    </location>
</feature>
<dbReference type="InterPro" id="IPR045055">
    <property type="entry name" value="DNA2/NAM7-like"/>
</dbReference>
<feature type="domain" description="DNA2/NAM7 helicase-like C-terminal" evidence="3">
    <location>
        <begin position="1077"/>
        <end position="1271"/>
    </location>
</feature>
<evidence type="ECO:0000313" key="7">
    <source>
        <dbReference type="Proteomes" id="UP000198406"/>
    </source>
</evidence>
<gene>
    <name evidence="6" type="ORF">FisN_5Hh416</name>
</gene>
<dbReference type="EMBL" id="BDSP01000111">
    <property type="protein sequence ID" value="GAX17032.1"/>
    <property type="molecule type" value="Genomic_DNA"/>
</dbReference>
<dbReference type="CDD" id="cd18808">
    <property type="entry name" value="SF1_C_Upf1"/>
    <property type="match status" value="1"/>
</dbReference>
<dbReference type="InterPro" id="IPR027417">
    <property type="entry name" value="P-loop_NTPase"/>
</dbReference>
<keyword evidence="7" id="KW-1185">Reference proteome</keyword>
<dbReference type="FunFam" id="3.40.50.300:FF:002863">
    <property type="entry name" value="Pre-mRNA-splicing factor cwf11"/>
    <property type="match status" value="1"/>
</dbReference>
<reference evidence="6 7" key="1">
    <citation type="journal article" date="2015" name="Plant Cell">
        <title>Oil accumulation by the oleaginous diatom Fistulifera solaris as revealed by the genome and transcriptome.</title>
        <authorList>
            <person name="Tanaka T."/>
            <person name="Maeda Y."/>
            <person name="Veluchamy A."/>
            <person name="Tanaka M."/>
            <person name="Abida H."/>
            <person name="Marechal E."/>
            <person name="Bowler C."/>
            <person name="Muto M."/>
            <person name="Sunaga Y."/>
            <person name="Tanaka M."/>
            <person name="Yoshino T."/>
            <person name="Taniguchi T."/>
            <person name="Fukuda Y."/>
            <person name="Nemoto M."/>
            <person name="Matsumoto M."/>
            <person name="Wong P.S."/>
            <person name="Aburatani S."/>
            <person name="Fujibuchi W."/>
        </authorList>
    </citation>
    <scope>NUCLEOTIDE SEQUENCE [LARGE SCALE GENOMIC DNA]</scope>
    <source>
        <strain evidence="6 7">JPCC DA0580</strain>
    </source>
</reference>
<feature type="domain" description="RNA helicase aquarius insertion" evidence="5">
    <location>
        <begin position="690"/>
        <end position="735"/>
    </location>
</feature>
<dbReference type="Gene3D" id="3.40.50.300">
    <property type="entry name" value="P-loop containing nucleotide triphosphate hydrolases"/>
    <property type="match status" value="2"/>
</dbReference>
<dbReference type="Pfam" id="PF13087">
    <property type="entry name" value="AAA_12"/>
    <property type="match status" value="1"/>
</dbReference>
<sequence>MPPRKRPQKEKKGNAKEKVARRNETEEDPIRATWLSIGPSDEPARRQLCWKFAESISKEHVEGIKWEGFEWMEAEEQAAEVWKFICQDVFDTRFALNDADHGRLAVSSHFLTILFGISQQASPVSLILRSVVEEYTVSCGLLSWLPDRSRELYERRNNVQLAPRDEHPPFIAVIVQKILEVMEGEQFQDSFTNHDDNAAEWTFIHRGLECLLDLLLHHEMRESLIPYLISVHFVIRGRLALGSPTFSRAPADTLLLAQQLFERIHLNMFHSSDYVKTRTLYHRRAGIVQKMCQRYFEDDLPDVIFSGAGILCQEGLIRTYMNGFSDEHFLELLHKLRLVDKASSDVGLQYNREFLLQILEEYLVIPKDSLEELQQYPIYPNEKVLWDFTRIPPSHPSLLPPSHVLSLPKLHLSYLSFADYLRRNFDLMRLSSAYDIRSDLVDVIRRMRPVVRQSLELDAKSNEVHVLRTEFSGWARMALEIHSPLALKKVSKPAYGIGASQVLAEFAVDLSPCGAAIRREWDSLGEFDNVFLVQIDASRMSGRPAPSVNDKLVPDEDDRTFPERYGVIYVRGAMIMHVRDENGTLLSNAFSEKQQELGLKRIFTVSLDPTQYFLDEKSSTGTDLYQSLNLVVKRHGRENNFKAVLETIRGLMSGTGSINRVIPSYLQNVLLGRDILSSPTQNDVSKESFFDFGDTFIDENHLKDSFPGAKIKIKLCDDLDESRRRNYRLRFDETKKGLSIEALVYLGGSISSGNSVRFTPSQVSAIRRGLSAGLSLTVGPPGTGKTDVAVQIIASLYHSFPNQRIVVITHSNAALNDIFEKLALRGDVEERGLLRLGAGEKDLRVASSHDFTKSGRVAYCLAQRSLLLEEVQKLSETLGVSGRAERGPDGSPGYTCETAEYFWKLSVKRLIRRFDLWAEENIAQDSENIDIDRFPFKAFFNLESKISLDEARKLIAKVKTIFESLSLYRPFELLTSQRQRADYMLIKQARVVAMTCTHAAIARSHLIELGFEYDSVVIEEAGQMVEIESFIPLLLQRGDPDGSDSTSSRLKRVCLLGDHDQLPPVIKNMSFANFSNLDQSMFARLIRLGVPYTQLDRQGRARPEIAQLYSWRYNDLKNLEHVTTQEHFQIANAGFAHTLQLINVDDFQGKGETSPTAYFYQNVGEAEYTVALFQYMVLIGHSPSKISILTTYNGQKQLIEDIVSQRCGDGTPLEGVRPGAISTVDQYQGQQNDIILLSLVRTNSVGHLRDVRRLVVAVSRARLGLYVFCRQNLFSSVPELKQTFDQFKTKPNKLTLVLNETYPTDRKANDAPDTSNLLDVDDVSHLGAIVHKMQEDLIAQLE</sequence>
<dbReference type="Pfam" id="PF21144">
    <property type="entry name" value="Aquarius_N_3rd"/>
    <property type="match status" value="1"/>
</dbReference>
<dbReference type="InParanoid" id="A0A1Z5JT50"/>
<dbReference type="PANTHER" id="PTHR10887:SF5">
    <property type="entry name" value="RNA HELICASE AQUARIUS"/>
    <property type="match status" value="1"/>
</dbReference>
<dbReference type="GO" id="GO:0004386">
    <property type="term" value="F:helicase activity"/>
    <property type="evidence" value="ECO:0007669"/>
    <property type="project" value="InterPro"/>
</dbReference>
<dbReference type="Proteomes" id="UP000198406">
    <property type="component" value="Unassembled WGS sequence"/>
</dbReference>
<dbReference type="InterPro" id="IPR047187">
    <property type="entry name" value="SF1_C_Upf1"/>
</dbReference>
<evidence type="ECO:0000259" key="4">
    <source>
        <dbReference type="Pfam" id="PF21143"/>
    </source>
</evidence>
<dbReference type="GO" id="GO:0003729">
    <property type="term" value="F:mRNA binding"/>
    <property type="evidence" value="ECO:0007669"/>
    <property type="project" value="TreeGrafter"/>
</dbReference>
<dbReference type="InterPro" id="IPR041679">
    <property type="entry name" value="DNA2/NAM7-like_C"/>
</dbReference>
<feature type="compositionally biased region" description="Basic and acidic residues" evidence="1">
    <location>
        <begin position="10"/>
        <end position="27"/>
    </location>
</feature>
<evidence type="ECO:0000259" key="3">
    <source>
        <dbReference type="Pfam" id="PF13087"/>
    </source>
</evidence>
<dbReference type="SUPFAM" id="SSF52540">
    <property type="entry name" value="P-loop containing nucleoside triphosphate hydrolases"/>
    <property type="match status" value="1"/>
</dbReference>
<evidence type="ECO:0000313" key="6">
    <source>
        <dbReference type="EMBL" id="GAX17032.1"/>
    </source>
</evidence>
<dbReference type="InterPro" id="IPR048967">
    <property type="entry name" value="Aquarius_insert"/>
</dbReference>
<dbReference type="FunCoup" id="A0A1Z5JT50">
    <property type="interactions" value="883"/>
</dbReference>
<accession>A0A1Z5JT50</accession>
<evidence type="ECO:0000256" key="1">
    <source>
        <dbReference type="SAM" id="MobiDB-lite"/>
    </source>
</evidence>
<feature type="domain" description="DNA2/NAM7 helicase helicase" evidence="2">
    <location>
        <begin position="760"/>
        <end position="1068"/>
    </location>
</feature>
<organism evidence="6 7">
    <name type="scientific">Fistulifera solaris</name>
    <name type="common">Oleaginous diatom</name>
    <dbReference type="NCBI Taxonomy" id="1519565"/>
    <lineage>
        <taxon>Eukaryota</taxon>
        <taxon>Sar</taxon>
        <taxon>Stramenopiles</taxon>
        <taxon>Ochrophyta</taxon>
        <taxon>Bacillariophyta</taxon>
        <taxon>Bacillariophyceae</taxon>
        <taxon>Bacillariophycidae</taxon>
        <taxon>Naviculales</taxon>
        <taxon>Naviculaceae</taxon>
        <taxon>Fistulifera</taxon>
    </lineage>
</organism>
<dbReference type="Pfam" id="PF13086">
    <property type="entry name" value="AAA_11"/>
    <property type="match status" value="1"/>
</dbReference>
<evidence type="ECO:0000259" key="2">
    <source>
        <dbReference type="Pfam" id="PF13086"/>
    </source>
</evidence>
<dbReference type="Pfam" id="PF21143">
    <property type="entry name" value="Aquarius_N_2nd"/>
    <property type="match status" value="1"/>
</dbReference>
<name>A0A1Z5JT50_FISSO</name>
<dbReference type="CDD" id="cd17935">
    <property type="entry name" value="EEXXQc_AQR"/>
    <property type="match status" value="1"/>
</dbReference>
<proteinExistence type="predicted"/>
<protein>
    <submittedName>
        <fullName evidence="6">Intron-binding protein aquarius</fullName>
    </submittedName>
</protein>
<feature type="domain" description="RNA helicase aquarius beta-barrel" evidence="4">
    <location>
        <begin position="468"/>
        <end position="634"/>
    </location>
</feature>
<dbReference type="GO" id="GO:0071013">
    <property type="term" value="C:catalytic step 2 spliceosome"/>
    <property type="evidence" value="ECO:0007669"/>
    <property type="project" value="TreeGrafter"/>
</dbReference>